<gene>
    <name evidence="1" type="ORF">IEQ34_014015</name>
</gene>
<evidence type="ECO:0000313" key="2">
    <source>
        <dbReference type="Proteomes" id="UP000775213"/>
    </source>
</evidence>
<dbReference type="Proteomes" id="UP000775213">
    <property type="component" value="Unassembled WGS sequence"/>
</dbReference>
<evidence type="ECO:0000313" key="1">
    <source>
        <dbReference type="EMBL" id="KAH0456108.1"/>
    </source>
</evidence>
<sequence length="61" mass="6754">MLSLVKANGGNTVGANNLSLENPLKVHHLNFFSISFPNQPKSSLFPLFIHTLADLFLFLVE</sequence>
<protein>
    <submittedName>
        <fullName evidence="1">Uncharacterized protein</fullName>
    </submittedName>
</protein>
<comment type="caution">
    <text evidence="1">The sequence shown here is derived from an EMBL/GenBank/DDBJ whole genome shotgun (WGS) entry which is preliminary data.</text>
</comment>
<dbReference type="EMBL" id="JAGFBR010000013">
    <property type="protein sequence ID" value="KAH0456108.1"/>
    <property type="molecule type" value="Genomic_DNA"/>
</dbReference>
<organism evidence="1 2">
    <name type="scientific">Dendrobium chrysotoxum</name>
    <name type="common">Orchid</name>
    <dbReference type="NCBI Taxonomy" id="161865"/>
    <lineage>
        <taxon>Eukaryota</taxon>
        <taxon>Viridiplantae</taxon>
        <taxon>Streptophyta</taxon>
        <taxon>Embryophyta</taxon>
        <taxon>Tracheophyta</taxon>
        <taxon>Spermatophyta</taxon>
        <taxon>Magnoliopsida</taxon>
        <taxon>Liliopsida</taxon>
        <taxon>Asparagales</taxon>
        <taxon>Orchidaceae</taxon>
        <taxon>Epidendroideae</taxon>
        <taxon>Malaxideae</taxon>
        <taxon>Dendrobiinae</taxon>
        <taxon>Dendrobium</taxon>
    </lineage>
</organism>
<proteinExistence type="predicted"/>
<reference evidence="1 2" key="1">
    <citation type="journal article" date="2021" name="Hortic Res">
        <title>Chromosome-scale assembly of the Dendrobium chrysotoxum genome enhances the understanding of orchid evolution.</title>
        <authorList>
            <person name="Zhang Y."/>
            <person name="Zhang G.Q."/>
            <person name="Zhang D."/>
            <person name="Liu X.D."/>
            <person name="Xu X.Y."/>
            <person name="Sun W.H."/>
            <person name="Yu X."/>
            <person name="Zhu X."/>
            <person name="Wang Z.W."/>
            <person name="Zhao X."/>
            <person name="Zhong W.Y."/>
            <person name="Chen H."/>
            <person name="Yin W.L."/>
            <person name="Huang T."/>
            <person name="Niu S.C."/>
            <person name="Liu Z.J."/>
        </authorList>
    </citation>
    <scope>NUCLEOTIDE SEQUENCE [LARGE SCALE GENOMIC DNA]</scope>
    <source>
        <strain evidence="1">Lindl</strain>
    </source>
</reference>
<dbReference type="AlphaFoldDB" id="A0AAV7GKW3"/>
<accession>A0AAV7GKW3</accession>
<name>A0AAV7GKW3_DENCH</name>
<keyword evidence="2" id="KW-1185">Reference proteome</keyword>